<dbReference type="InterPro" id="IPR034660">
    <property type="entry name" value="DinB/YfiT-like"/>
</dbReference>
<reference evidence="2 3" key="1">
    <citation type="submission" date="2024-09" db="EMBL/GenBank/DDBJ databases">
        <authorList>
            <person name="Sun Q."/>
            <person name="Mori K."/>
        </authorList>
    </citation>
    <scope>NUCLEOTIDE SEQUENCE [LARGE SCALE GENOMIC DNA]</scope>
    <source>
        <strain evidence="2 3">CGMCC 1.15906</strain>
    </source>
</reference>
<dbReference type="InterPro" id="IPR017517">
    <property type="entry name" value="Maleyloyr_isom"/>
</dbReference>
<dbReference type="EMBL" id="JBHLTC010000036">
    <property type="protein sequence ID" value="MFC0627957.1"/>
    <property type="molecule type" value="Genomic_DNA"/>
</dbReference>
<dbReference type="RefSeq" id="WP_380053275.1">
    <property type="nucleotide sequence ID" value="NZ_JBHLTC010000036.1"/>
</dbReference>
<feature type="domain" description="Mycothiol-dependent maleylpyruvate isomerase metal-binding" evidence="1">
    <location>
        <begin position="9"/>
        <end position="128"/>
    </location>
</feature>
<comment type="caution">
    <text evidence="2">The sequence shown here is derived from an EMBL/GenBank/DDBJ whole genome shotgun (WGS) entry which is preliminary data.</text>
</comment>
<proteinExistence type="predicted"/>
<evidence type="ECO:0000259" key="1">
    <source>
        <dbReference type="Pfam" id="PF11716"/>
    </source>
</evidence>
<keyword evidence="3" id="KW-1185">Reference proteome</keyword>
<dbReference type="NCBIfam" id="TIGR03086">
    <property type="entry name" value="TIGR03086 family metal-binding protein"/>
    <property type="match status" value="1"/>
</dbReference>
<dbReference type="Proteomes" id="UP001589890">
    <property type="component" value="Unassembled WGS sequence"/>
</dbReference>
<gene>
    <name evidence="2" type="ORF">ACFFGN_28045</name>
</gene>
<dbReference type="NCBIfam" id="TIGR03083">
    <property type="entry name" value="maleylpyruvate isomerase family mycothiol-dependent enzyme"/>
    <property type="match status" value="1"/>
</dbReference>
<dbReference type="Gene3D" id="1.20.120.450">
    <property type="entry name" value="dinb family like domain"/>
    <property type="match status" value="1"/>
</dbReference>
<dbReference type="InterPro" id="IPR024344">
    <property type="entry name" value="MDMPI_metal-binding"/>
</dbReference>
<dbReference type="Pfam" id="PF11716">
    <property type="entry name" value="MDMPI_N"/>
    <property type="match status" value="1"/>
</dbReference>
<name>A0ABV6QTJ1_9ACTN</name>
<evidence type="ECO:0000313" key="3">
    <source>
        <dbReference type="Proteomes" id="UP001589890"/>
    </source>
</evidence>
<accession>A0ABV6QTJ1</accession>
<evidence type="ECO:0000313" key="2">
    <source>
        <dbReference type="EMBL" id="MFC0627957.1"/>
    </source>
</evidence>
<dbReference type="InterPro" id="IPR017520">
    <property type="entry name" value="CHP03086"/>
</dbReference>
<dbReference type="SUPFAM" id="SSF109854">
    <property type="entry name" value="DinB/YfiT-like putative metalloenzymes"/>
    <property type="match status" value="1"/>
</dbReference>
<organism evidence="2 3">
    <name type="scientific">Kribbella deserti</name>
    <dbReference type="NCBI Taxonomy" id="1926257"/>
    <lineage>
        <taxon>Bacteria</taxon>
        <taxon>Bacillati</taxon>
        <taxon>Actinomycetota</taxon>
        <taxon>Actinomycetes</taxon>
        <taxon>Propionibacteriales</taxon>
        <taxon>Kribbellaceae</taxon>
        <taxon>Kribbella</taxon>
    </lineage>
</organism>
<protein>
    <submittedName>
        <fullName evidence="2">TIGR03086 family metal-binding protein</fullName>
    </submittedName>
</protein>
<sequence length="195" mass="20991">MDLRDLDHQAGAALGEVVSQVRPEQLWLPTPCPDWTLRGLIRHLVSENEGFAAAARDGSAPVQVWTGGRLGDDHVGAYRRSNAALAEAFEDEGALYEPMAVREFGTFPRQVALSFHLLDCIVHGWDVARAIDAPYDPPAELVGASLRIARQVPTDPATRGPGAAFDEVVEASGNPTDLETLLTLTGRTPTWTSPA</sequence>